<dbReference type="AlphaFoldDB" id="A0ABC8SDD2"/>
<dbReference type="Gene3D" id="1.20.1250.20">
    <property type="entry name" value="MFS general substrate transporter like domains"/>
    <property type="match status" value="1"/>
</dbReference>
<feature type="transmembrane region" description="Helical" evidence="7">
    <location>
        <begin position="196"/>
        <end position="216"/>
    </location>
</feature>
<evidence type="ECO:0000313" key="8">
    <source>
        <dbReference type="EMBL" id="CAK9155167.1"/>
    </source>
</evidence>
<comment type="similarity">
    <text evidence="2">Belongs to the major facilitator superfamily. Proton-dependent oligopeptide transporter (POT/PTR) (TC 2.A.17) family.</text>
</comment>
<dbReference type="GO" id="GO:0016020">
    <property type="term" value="C:membrane"/>
    <property type="evidence" value="ECO:0007669"/>
    <property type="project" value="UniProtKB-SubCell"/>
</dbReference>
<evidence type="ECO:0000256" key="7">
    <source>
        <dbReference type="SAM" id="Phobius"/>
    </source>
</evidence>
<proteinExistence type="inferred from homology"/>
<gene>
    <name evidence="8" type="ORF">ILEXP_LOCUS23558</name>
</gene>
<evidence type="ECO:0000256" key="3">
    <source>
        <dbReference type="ARBA" id="ARBA00022692"/>
    </source>
</evidence>
<dbReference type="InterPro" id="IPR000109">
    <property type="entry name" value="POT_fam"/>
</dbReference>
<feature type="transmembrane region" description="Helical" evidence="7">
    <location>
        <begin position="419"/>
        <end position="436"/>
    </location>
</feature>
<keyword evidence="4 7" id="KW-1133">Transmembrane helix</keyword>
<evidence type="ECO:0000256" key="4">
    <source>
        <dbReference type="ARBA" id="ARBA00022989"/>
    </source>
</evidence>
<name>A0ABC8SDD2_9AQUA</name>
<evidence type="ECO:0000256" key="6">
    <source>
        <dbReference type="ARBA" id="ARBA00044504"/>
    </source>
</evidence>
<comment type="similarity">
    <text evidence="6">Belongs to the major facilitator superfamily. Phosphate:H(+) symporter (TC 2.A.1.9) family.</text>
</comment>
<reference evidence="8 9" key="1">
    <citation type="submission" date="2024-02" db="EMBL/GenBank/DDBJ databases">
        <authorList>
            <person name="Vignale AGUSTIN F."/>
            <person name="Sosa J E."/>
            <person name="Modenutti C."/>
        </authorList>
    </citation>
    <scope>NUCLEOTIDE SEQUENCE [LARGE SCALE GENOMIC DNA]</scope>
</reference>
<organism evidence="8 9">
    <name type="scientific">Ilex paraguariensis</name>
    <name type="common">yerba mate</name>
    <dbReference type="NCBI Taxonomy" id="185542"/>
    <lineage>
        <taxon>Eukaryota</taxon>
        <taxon>Viridiplantae</taxon>
        <taxon>Streptophyta</taxon>
        <taxon>Embryophyta</taxon>
        <taxon>Tracheophyta</taxon>
        <taxon>Spermatophyta</taxon>
        <taxon>Magnoliopsida</taxon>
        <taxon>eudicotyledons</taxon>
        <taxon>Gunneridae</taxon>
        <taxon>Pentapetalae</taxon>
        <taxon>asterids</taxon>
        <taxon>campanulids</taxon>
        <taxon>Aquifoliales</taxon>
        <taxon>Aquifoliaceae</taxon>
        <taxon>Ilex</taxon>
    </lineage>
</organism>
<dbReference type="Proteomes" id="UP001642360">
    <property type="component" value="Unassembled WGS sequence"/>
</dbReference>
<keyword evidence="9" id="KW-1185">Reference proteome</keyword>
<sequence length="442" mass="49062">MESMEVSSDSMKTTQLVSSQKGGLRTMPFIIANEAFERVASVGLHANMVLYLRNEYHFDNATGASILFVWGAMSNFMPILGAFLSDSYLGRFRVIALGTVVTLFEKITSIHWQNTQGMAVLWLTAILPGARPPHCDQDSDICAKSRPDQLALLFSSFALMAIGAGGIRPCSLAFGADQFDTPNNPKNESILQSFFNWYYASVGISVLISVTVIIYIQTEAGWVVGFGVPVVVMLLSTILFLLVIVMAWKNKHLAFPTKNSDGWYHHNKGSKLVTPTEKLRYLASLSSSRRVIFSSQYLNKACIIKNPEKDLNPDGSALEKWCLCTVQQVEELKALIKVLPIWSTGIVIAVTTSQHSFPVLQANTMDRSFIKSFQIPPASLGVFAILTWTIWIATYDRILVPRVSKFTGRPRGFSLKQRMGIRLFLSCIATLVSALVERSRRG</sequence>
<keyword evidence="5 7" id="KW-0472">Membrane</keyword>
<dbReference type="SUPFAM" id="SSF103473">
    <property type="entry name" value="MFS general substrate transporter"/>
    <property type="match status" value="2"/>
</dbReference>
<dbReference type="Pfam" id="PF00854">
    <property type="entry name" value="PTR2"/>
    <property type="match status" value="1"/>
</dbReference>
<comment type="caution">
    <text evidence="8">The sequence shown here is derived from an EMBL/GenBank/DDBJ whole genome shotgun (WGS) entry which is preliminary data.</text>
</comment>
<feature type="transmembrane region" description="Helical" evidence="7">
    <location>
        <begin position="222"/>
        <end position="248"/>
    </location>
</feature>
<evidence type="ECO:0000313" key="9">
    <source>
        <dbReference type="Proteomes" id="UP001642360"/>
    </source>
</evidence>
<dbReference type="PANTHER" id="PTHR11654">
    <property type="entry name" value="OLIGOPEPTIDE TRANSPORTER-RELATED"/>
    <property type="match status" value="1"/>
</dbReference>
<feature type="transmembrane region" description="Helical" evidence="7">
    <location>
        <begin position="61"/>
        <end position="84"/>
    </location>
</feature>
<evidence type="ECO:0000256" key="1">
    <source>
        <dbReference type="ARBA" id="ARBA00004141"/>
    </source>
</evidence>
<comment type="subcellular location">
    <subcellularLocation>
        <location evidence="1">Membrane</location>
        <topology evidence="1">Multi-pass membrane protein</topology>
    </subcellularLocation>
</comment>
<dbReference type="InterPro" id="IPR036259">
    <property type="entry name" value="MFS_trans_sf"/>
</dbReference>
<evidence type="ECO:0008006" key="10">
    <source>
        <dbReference type="Google" id="ProtNLM"/>
    </source>
</evidence>
<accession>A0ABC8SDD2</accession>
<protein>
    <recommendedName>
        <fullName evidence="10">Protein NRT1/ PTR FAMILY 1.2-like</fullName>
    </recommendedName>
</protein>
<keyword evidence="3 7" id="KW-0812">Transmembrane</keyword>
<feature type="transmembrane region" description="Helical" evidence="7">
    <location>
        <begin position="377"/>
        <end position="398"/>
    </location>
</feature>
<evidence type="ECO:0000256" key="2">
    <source>
        <dbReference type="ARBA" id="ARBA00005982"/>
    </source>
</evidence>
<dbReference type="EMBL" id="CAUOFW020002647">
    <property type="protein sequence ID" value="CAK9155167.1"/>
    <property type="molecule type" value="Genomic_DNA"/>
</dbReference>
<evidence type="ECO:0000256" key="5">
    <source>
        <dbReference type="ARBA" id="ARBA00023136"/>
    </source>
</evidence>